<dbReference type="RefSeq" id="WP_009457772.1">
    <property type="nucleotide sequence ID" value="NZ_AGIZ01000008.1"/>
</dbReference>
<dbReference type="PATRIC" id="fig|741277.3.peg.2541"/>
<keyword evidence="2" id="KW-1185">Reference proteome</keyword>
<evidence type="ECO:0000313" key="1">
    <source>
        <dbReference type="EMBL" id="EHC12293.1"/>
    </source>
</evidence>
<proteinExistence type="predicted"/>
<evidence type="ECO:0000313" key="2">
    <source>
        <dbReference type="Proteomes" id="UP000004344"/>
    </source>
</evidence>
<dbReference type="EMBL" id="AGIZ01000008">
    <property type="protein sequence ID" value="EHC12293.1"/>
    <property type="molecule type" value="Genomic_DNA"/>
</dbReference>
<organism evidence="1 2">
    <name type="scientific">Fischerella thermalis JSC-11</name>
    <dbReference type="NCBI Taxonomy" id="741277"/>
    <lineage>
        <taxon>Bacteria</taxon>
        <taxon>Bacillati</taxon>
        <taxon>Cyanobacteriota</taxon>
        <taxon>Cyanophyceae</taxon>
        <taxon>Nostocales</taxon>
        <taxon>Hapalosiphonaceae</taxon>
        <taxon>Fischerella</taxon>
    </lineage>
</organism>
<protein>
    <submittedName>
        <fullName evidence="1">Uncharacterized protein</fullName>
    </submittedName>
</protein>
<name>G6FVN8_9CYAN</name>
<comment type="caution">
    <text evidence="1">The sequence shown here is derived from an EMBL/GenBank/DDBJ whole genome shotgun (WGS) entry which is preliminary data.</text>
</comment>
<reference evidence="1 2" key="1">
    <citation type="submission" date="2011-09" db="EMBL/GenBank/DDBJ databases">
        <title>The draft genome of Fischerella sp. JSC-11.</title>
        <authorList>
            <consortium name="US DOE Joint Genome Institute (JGI-PGF)"/>
            <person name="Lucas S."/>
            <person name="Han J."/>
            <person name="Lapidus A."/>
            <person name="Cheng J.-F."/>
            <person name="Goodwin L."/>
            <person name="Pitluck S."/>
            <person name="Peters L."/>
            <person name="Land M.L."/>
            <person name="Hauser L."/>
            <person name="Sarkisova S."/>
            <person name="Bryant D.A."/>
            <person name="Brown I."/>
            <person name="Woyke T.J."/>
        </authorList>
    </citation>
    <scope>NUCLEOTIDE SEQUENCE [LARGE SCALE GENOMIC DNA]</scope>
    <source>
        <strain evidence="1 2">JSC-11</strain>
    </source>
</reference>
<dbReference type="Proteomes" id="UP000004344">
    <property type="component" value="Unassembled WGS sequence"/>
</dbReference>
<dbReference type="AlphaFoldDB" id="G6FVN8"/>
<accession>G6FVN8</accession>
<sequence length="119" mass="13564">MKELADETFFVDDLCELPVNTNQTEINSVDVCVNYNEALDLLIEAIKRASSQGKCARFSYIDNLMRQFCKNYHGISSIRTPDGKKFKSFSCFIDAAVKDGKVRRQNQELFLIELDELAA</sequence>
<gene>
    <name evidence="1" type="ORF">FJSC11DRAFT_2935</name>
</gene>